<keyword evidence="1" id="KW-0812">Transmembrane</keyword>
<feature type="transmembrane region" description="Helical" evidence="1">
    <location>
        <begin position="49"/>
        <end position="69"/>
    </location>
</feature>
<feature type="transmembrane region" description="Helical" evidence="1">
    <location>
        <begin position="185"/>
        <end position="202"/>
    </location>
</feature>
<feature type="transmembrane region" description="Helical" evidence="1">
    <location>
        <begin position="20"/>
        <end position="37"/>
    </location>
</feature>
<evidence type="ECO:0000313" key="3">
    <source>
        <dbReference type="Proteomes" id="UP000248214"/>
    </source>
</evidence>
<evidence type="ECO:0000313" key="2">
    <source>
        <dbReference type="EMBL" id="PYZ93035.1"/>
    </source>
</evidence>
<name>A0A323TUC0_9BACI</name>
<organism evidence="2 3">
    <name type="scientific">Salipaludibacillus keqinensis</name>
    <dbReference type="NCBI Taxonomy" id="2045207"/>
    <lineage>
        <taxon>Bacteria</taxon>
        <taxon>Bacillati</taxon>
        <taxon>Bacillota</taxon>
        <taxon>Bacilli</taxon>
        <taxon>Bacillales</taxon>
        <taxon>Bacillaceae</taxon>
    </lineage>
</organism>
<dbReference type="AlphaFoldDB" id="A0A323TUC0"/>
<keyword evidence="1" id="KW-1133">Transmembrane helix</keyword>
<reference evidence="2 3" key="1">
    <citation type="submission" date="2017-10" db="EMBL/GenBank/DDBJ databases">
        <title>Bacillus sp. nov., a halophilic bacterium isolated from a Keqin Lake.</title>
        <authorList>
            <person name="Wang H."/>
        </authorList>
    </citation>
    <scope>NUCLEOTIDE SEQUENCE [LARGE SCALE GENOMIC DNA]</scope>
    <source>
        <strain evidence="2 3">KQ-12</strain>
    </source>
</reference>
<dbReference type="OrthoDB" id="2880784at2"/>
<protein>
    <submittedName>
        <fullName evidence="2">Uncharacterized protein</fullName>
    </submittedName>
</protein>
<keyword evidence="1" id="KW-0472">Membrane</keyword>
<dbReference type="Proteomes" id="UP000248214">
    <property type="component" value="Unassembled WGS sequence"/>
</dbReference>
<evidence type="ECO:0000256" key="1">
    <source>
        <dbReference type="SAM" id="Phobius"/>
    </source>
</evidence>
<comment type="caution">
    <text evidence="2">The sequence shown here is derived from an EMBL/GenBank/DDBJ whole genome shotgun (WGS) entry which is preliminary data.</text>
</comment>
<dbReference type="RefSeq" id="WP_110609065.1">
    <property type="nucleotide sequence ID" value="NZ_PDOD01000002.1"/>
</dbReference>
<accession>A0A323TUC0</accession>
<feature type="transmembrane region" description="Helical" evidence="1">
    <location>
        <begin position="89"/>
        <end position="106"/>
    </location>
</feature>
<feature type="transmembrane region" description="Helical" evidence="1">
    <location>
        <begin position="159"/>
        <end position="176"/>
    </location>
</feature>
<keyword evidence="3" id="KW-1185">Reference proteome</keyword>
<proteinExistence type="predicted"/>
<gene>
    <name evidence="2" type="ORF">CR194_07500</name>
</gene>
<sequence length="204" mass="23262">MFHPLQTWSLGPLTVSIELLFLMLSALVAVTVVSFYLNKSGVEDHEAVVDKITLALIIWIVIFKLWPFILQPGLVTDLRNLIYFSGGPWAVPTASTVAFALIVYFYKKLKWTFIVWESLLTAVIVSIIFYHVFVQQFGAMTPLPFGFQLDGGTVHPVNFYYVWFYSLTLLGAMFFFKGTIWYARSVYLIIAMGAIYFLIAPFQV</sequence>
<dbReference type="EMBL" id="PDOD01000002">
    <property type="protein sequence ID" value="PYZ93035.1"/>
    <property type="molecule type" value="Genomic_DNA"/>
</dbReference>
<feature type="transmembrane region" description="Helical" evidence="1">
    <location>
        <begin position="113"/>
        <end position="133"/>
    </location>
</feature>